<dbReference type="InterPro" id="IPR018087">
    <property type="entry name" value="Glyco_hydro_5_CS"/>
</dbReference>
<reference evidence="7" key="1">
    <citation type="journal article" date="2019" name="Int. J. Syst. Evol. Microbiol.">
        <title>The Global Catalogue of Microorganisms (GCM) 10K type strain sequencing project: providing services to taxonomists for standard genome sequencing and annotation.</title>
        <authorList>
            <consortium name="The Broad Institute Genomics Platform"/>
            <consortium name="The Broad Institute Genome Sequencing Center for Infectious Disease"/>
            <person name="Wu L."/>
            <person name="Ma J."/>
        </authorList>
    </citation>
    <scope>NUCLEOTIDE SEQUENCE [LARGE SCALE GENOMIC DNA]</scope>
    <source>
        <strain evidence="7">CCUG 30340</strain>
    </source>
</reference>
<dbReference type="SUPFAM" id="SSF51445">
    <property type="entry name" value="(Trans)glycosidases"/>
    <property type="match status" value="1"/>
</dbReference>
<evidence type="ECO:0000256" key="3">
    <source>
        <dbReference type="RuleBase" id="RU361153"/>
    </source>
</evidence>
<dbReference type="Proteomes" id="UP001595886">
    <property type="component" value="Unassembled WGS sequence"/>
</dbReference>
<evidence type="ECO:0000259" key="5">
    <source>
        <dbReference type="Pfam" id="PF00150"/>
    </source>
</evidence>
<protein>
    <submittedName>
        <fullName evidence="6">Glycoside hydrolase family 5 protein</fullName>
    </submittedName>
</protein>
<keyword evidence="1 3" id="KW-0378">Hydrolase</keyword>
<evidence type="ECO:0000256" key="2">
    <source>
        <dbReference type="ARBA" id="ARBA00023295"/>
    </source>
</evidence>
<feature type="chain" id="PRO_5046517330" evidence="4">
    <location>
        <begin position="25"/>
        <end position="343"/>
    </location>
</feature>
<sequence length="343" mass="37317">MRASMQCAALALLSGLGAGVPAQANNRYGGVNLSGAEFGTALPGELGVDYLWPTNAEIDYFRSRGMNLVRIPFMWERLQPESYGEFDETYLAALDGLVAHASAVGVRVILNPQNFARYYDDVIGSPAVPNEAFADFWARMAVHYADNEQVVFGLMNEPHDLPTEQWVDAANAAIAGIRATGAGQLILVPGNGWTGAWSWSDNWYGTPNATAMLSIADTGPHAFEVHQYFDAGHGGESEVCEPGTGAAQLQDMSTWLRANGLRGFLAETAGADNPACESAIESALAHLQANADVWLGWAWWSAGPWWEDYMFSLEPTGNFTVDKPQMRWLLPYLPPLFADGFED</sequence>
<feature type="signal peptide" evidence="4">
    <location>
        <begin position="1"/>
        <end position="24"/>
    </location>
</feature>
<gene>
    <name evidence="6" type="ORF">ACFO6Q_08680</name>
</gene>
<evidence type="ECO:0000256" key="1">
    <source>
        <dbReference type="ARBA" id="ARBA00022801"/>
    </source>
</evidence>
<dbReference type="Gene3D" id="3.20.20.80">
    <property type="entry name" value="Glycosidases"/>
    <property type="match status" value="1"/>
</dbReference>
<feature type="domain" description="Glycoside hydrolase family 5" evidence="5">
    <location>
        <begin position="41"/>
        <end position="302"/>
    </location>
</feature>
<dbReference type="InterPro" id="IPR017853">
    <property type="entry name" value="GH"/>
</dbReference>
<dbReference type="PANTHER" id="PTHR34142">
    <property type="entry name" value="ENDO-BETA-1,4-GLUCANASE A"/>
    <property type="match status" value="1"/>
</dbReference>
<comment type="similarity">
    <text evidence="3">Belongs to the glycosyl hydrolase 5 (cellulase A) family.</text>
</comment>
<dbReference type="EMBL" id="JBHSHD010000007">
    <property type="protein sequence ID" value="MFC4820398.1"/>
    <property type="molecule type" value="Genomic_DNA"/>
</dbReference>
<keyword evidence="2 3" id="KW-0326">Glycosidase</keyword>
<comment type="caution">
    <text evidence="6">The sequence shown here is derived from an EMBL/GenBank/DDBJ whole genome shotgun (WGS) entry which is preliminary data.</text>
</comment>
<dbReference type="PROSITE" id="PS00659">
    <property type="entry name" value="GLYCOSYL_HYDROL_F5"/>
    <property type="match status" value="1"/>
</dbReference>
<evidence type="ECO:0000256" key="4">
    <source>
        <dbReference type="SAM" id="SignalP"/>
    </source>
</evidence>
<name>A0ABV9QSR9_9GAMM</name>
<dbReference type="Pfam" id="PF00150">
    <property type="entry name" value="Cellulase"/>
    <property type="match status" value="1"/>
</dbReference>
<keyword evidence="4" id="KW-0732">Signal</keyword>
<dbReference type="InterPro" id="IPR001547">
    <property type="entry name" value="Glyco_hydro_5"/>
</dbReference>
<keyword evidence="7" id="KW-1185">Reference proteome</keyword>
<evidence type="ECO:0000313" key="6">
    <source>
        <dbReference type="EMBL" id="MFC4820398.1"/>
    </source>
</evidence>
<dbReference type="GO" id="GO:0016787">
    <property type="term" value="F:hydrolase activity"/>
    <property type="evidence" value="ECO:0007669"/>
    <property type="project" value="UniProtKB-KW"/>
</dbReference>
<dbReference type="RefSeq" id="WP_380020247.1">
    <property type="nucleotide sequence ID" value="NZ_JBHSHD010000007.1"/>
</dbReference>
<proteinExistence type="inferred from homology"/>
<accession>A0ABV9QSR9</accession>
<organism evidence="6 7">
    <name type="scientific">Dokdonella ginsengisoli</name>
    <dbReference type="NCBI Taxonomy" id="363846"/>
    <lineage>
        <taxon>Bacteria</taxon>
        <taxon>Pseudomonadati</taxon>
        <taxon>Pseudomonadota</taxon>
        <taxon>Gammaproteobacteria</taxon>
        <taxon>Lysobacterales</taxon>
        <taxon>Rhodanobacteraceae</taxon>
        <taxon>Dokdonella</taxon>
    </lineage>
</organism>
<evidence type="ECO:0000313" key="7">
    <source>
        <dbReference type="Proteomes" id="UP001595886"/>
    </source>
</evidence>
<dbReference type="PANTHER" id="PTHR34142:SF1">
    <property type="entry name" value="GLYCOSIDE HYDROLASE FAMILY 5 DOMAIN-CONTAINING PROTEIN"/>
    <property type="match status" value="1"/>
</dbReference>